<keyword evidence="10" id="KW-0744">Spermatogenesis</keyword>
<dbReference type="SUPFAM" id="SSF56112">
    <property type="entry name" value="Protein kinase-like (PK-like)"/>
    <property type="match status" value="1"/>
</dbReference>
<evidence type="ECO:0000256" key="6">
    <source>
        <dbReference type="ARBA" id="ARBA00022782"/>
    </source>
</evidence>
<dbReference type="Pfam" id="PF00069">
    <property type="entry name" value="Pkinase"/>
    <property type="match status" value="1"/>
</dbReference>
<dbReference type="PROSITE" id="PS50011">
    <property type="entry name" value="PROTEIN_KINASE_DOM"/>
    <property type="match status" value="1"/>
</dbReference>
<proteinExistence type="inferred from homology"/>
<organism evidence="14 15">
    <name type="scientific">Necator americanus</name>
    <name type="common">Human hookworm</name>
    <dbReference type="NCBI Taxonomy" id="51031"/>
    <lineage>
        <taxon>Eukaryota</taxon>
        <taxon>Metazoa</taxon>
        <taxon>Ecdysozoa</taxon>
        <taxon>Nematoda</taxon>
        <taxon>Chromadorea</taxon>
        <taxon>Rhabditida</taxon>
        <taxon>Rhabditina</taxon>
        <taxon>Rhabditomorpha</taxon>
        <taxon>Strongyloidea</taxon>
        <taxon>Ancylostomatidae</taxon>
        <taxon>Bunostominae</taxon>
        <taxon>Necator</taxon>
    </lineage>
</organism>
<keyword evidence="6" id="KW-0221">Differentiation</keyword>
<dbReference type="PANTHER" id="PTHR24346">
    <property type="entry name" value="MAP/MICROTUBULE AFFINITY-REGULATING KINASE"/>
    <property type="match status" value="1"/>
</dbReference>
<dbReference type="PROSITE" id="PS00107">
    <property type="entry name" value="PROTEIN_KINASE_ATP"/>
    <property type="match status" value="1"/>
</dbReference>
<gene>
    <name evidence="14" type="primary">Necator_chrII.g5759</name>
    <name evidence="14" type="ORF">RB195_017966</name>
</gene>
<name>A0ABR1C7J3_NECAM</name>
<keyword evidence="12" id="KW-0808">Transferase</keyword>
<evidence type="ECO:0000256" key="10">
    <source>
        <dbReference type="ARBA" id="ARBA00022871"/>
    </source>
</evidence>
<dbReference type="Proteomes" id="UP001303046">
    <property type="component" value="Unassembled WGS sequence"/>
</dbReference>
<dbReference type="InterPro" id="IPR008271">
    <property type="entry name" value="Ser/Thr_kinase_AS"/>
</dbReference>
<keyword evidence="15" id="KW-1185">Reference proteome</keyword>
<evidence type="ECO:0000256" key="11">
    <source>
        <dbReference type="PROSITE-ProRule" id="PRU10141"/>
    </source>
</evidence>
<reference evidence="14 15" key="1">
    <citation type="submission" date="2023-08" db="EMBL/GenBank/DDBJ databases">
        <title>A Necator americanus chromosomal reference genome.</title>
        <authorList>
            <person name="Ilik V."/>
            <person name="Petrzelkova K.J."/>
            <person name="Pardy F."/>
            <person name="Fuh T."/>
            <person name="Niatou-Singa F.S."/>
            <person name="Gouil Q."/>
            <person name="Baker L."/>
            <person name="Ritchie M.E."/>
            <person name="Jex A.R."/>
            <person name="Gazzola D."/>
            <person name="Li H."/>
            <person name="Toshio Fujiwara R."/>
            <person name="Zhan B."/>
            <person name="Aroian R.V."/>
            <person name="Pafco B."/>
            <person name="Schwarz E.M."/>
        </authorList>
    </citation>
    <scope>NUCLEOTIDE SEQUENCE [LARGE SCALE GENOMIC DNA]</scope>
    <source>
        <strain evidence="14 15">Aroian</strain>
        <tissue evidence="14">Whole animal</tissue>
    </source>
</reference>
<sequence length="416" mass="47904">MYEVIDVAQKPQENVEFGIFKRAKVVLSMRGTQQHTITLGGQGDPPYAQGELHQAGRVPLVLVQPQIRAQEETSTTPHRQAKTNELRHNRYCRTDRGDENSDSTRLCNAPSKKYISGNWTNKTRDEILCELFLEKNIDLRNSRKLGCGRYSKVITGQFVSSGDPVAIKMINTQKVTEEFRSKFLPREIECWKRLNHPHLVRILGHYEAMQHVFLTMEFARGGDMLQHVQKKGPVKEHQAMIWMSQVISAVYYMHTRGIVHRDLKLENIVIFPDEGIIKISDFGFARSVIRGDALSETYCGSKSYSAPEILKGEPYDPYKSDVWSVGVIAFVIVTDCMPYCEKRPNPQIVEAQRLRAYEYPPKLHLSAECRFSIDTMMTFSWRDRPNISHCGCLPWFQPLAVQHNTAHMLKPFYRLK</sequence>
<feature type="binding site" evidence="11">
    <location>
        <position position="168"/>
    </location>
    <ligand>
        <name>ATP</name>
        <dbReference type="ChEBI" id="CHEBI:30616"/>
    </ligand>
</feature>
<evidence type="ECO:0000256" key="7">
    <source>
        <dbReference type="ARBA" id="ARBA00022840"/>
    </source>
</evidence>
<dbReference type="EMBL" id="JAVFWL010000002">
    <property type="protein sequence ID" value="KAK6734494.1"/>
    <property type="molecule type" value="Genomic_DNA"/>
</dbReference>
<keyword evidence="12" id="KW-0723">Serine/threonine-protein kinase</keyword>
<keyword evidence="12" id="KW-0418">Kinase</keyword>
<accession>A0ABR1C7J3</accession>
<evidence type="ECO:0000256" key="5">
    <source>
        <dbReference type="ARBA" id="ARBA00022741"/>
    </source>
</evidence>
<dbReference type="PANTHER" id="PTHR24346:SF102">
    <property type="entry name" value="TESTIS-SPECIFIC SERINE_THREONINE-PROTEIN KINASE 1"/>
    <property type="match status" value="1"/>
</dbReference>
<evidence type="ECO:0000256" key="1">
    <source>
        <dbReference type="ARBA" id="ARBA00001946"/>
    </source>
</evidence>
<keyword evidence="5 11" id="KW-0547">Nucleotide-binding</keyword>
<protein>
    <recommendedName>
        <fullName evidence="13">Protein kinase domain-containing protein</fullName>
    </recommendedName>
</protein>
<evidence type="ECO:0000313" key="15">
    <source>
        <dbReference type="Proteomes" id="UP001303046"/>
    </source>
</evidence>
<dbReference type="PROSITE" id="PS00108">
    <property type="entry name" value="PROTEIN_KINASE_ST"/>
    <property type="match status" value="1"/>
</dbReference>
<comment type="cofactor">
    <cofactor evidence="1">
        <name>Mg(2+)</name>
        <dbReference type="ChEBI" id="CHEBI:18420"/>
    </cofactor>
</comment>
<comment type="similarity">
    <text evidence="12">Belongs to the protein kinase superfamily.</text>
</comment>
<keyword evidence="2" id="KW-0217">Developmental protein</keyword>
<evidence type="ECO:0000256" key="4">
    <source>
        <dbReference type="ARBA" id="ARBA00022723"/>
    </source>
</evidence>
<dbReference type="InterPro" id="IPR011009">
    <property type="entry name" value="Kinase-like_dom_sf"/>
</dbReference>
<evidence type="ECO:0000256" key="3">
    <source>
        <dbReference type="ARBA" id="ARBA00022553"/>
    </source>
</evidence>
<dbReference type="Gene3D" id="1.10.510.10">
    <property type="entry name" value="Transferase(Phosphotransferase) domain 1"/>
    <property type="match status" value="1"/>
</dbReference>
<keyword evidence="7 11" id="KW-0067">ATP-binding</keyword>
<keyword evidence="3" id="KW-0597">Phosphoprotein</keyword>
<keyword evidence="8" id="KW-0460">Magnesium</keyword>
<evidence type="ECO:0000256" key="9">
    <source>
        <dbReference type="ARBA" id="ARBA00022843"/>
    </source>
</evidence>
<feature type="domain" description="Protein kinase" evidence="13">
    <location>
        <begin position="139"/>
        <end position="396"/>
    </location>
</feature>
<evidence type="ECO:0000259" key="13">
    <source>
        <dbReference type="PROSITE" id="PS50011"/>
    </source>
</evidence>
<keyword evidence="9" id="KW-0832">Ubl conjugation</keyword>
<evidence type="ECO:0000313" key="14">
    <source>
        <dbReference type="EMBL" id="KAK6734494.1"/>
    </source>
</evidence>
<evidence type="ECO:0000256" key="12">
    <source>
        <dbReference type="RuleBase" id="RU000304"/>
    </source>
</evidence>
<evidence type="ECO:0000256" key="2">
    <source>
        <dbReference type="ARBA" id="ARBA00022473"/>
    </source>
</evidence>
<dbReference type="InterPro" id="IPR017441">
    <property type="entry name" value="Protein_kinase_ATP_BS"/>
</dbReference>
<dbReference type="InterPro" id="IPR000719">
    <property type="entry name" value="Prot_kinase_dom"/>
</dbReference>
<keyword evidence="4" id="KW-0479">Metal-binding</keyword>
<comment type="caution">
    <text evidence="14">The sequence shown here is derived from an EMBL/GenBank/DDBJ whole genome shotgun (WGS) entry which is preliminary data.</text>
</comment>
<evidence type="ECO:0000256" key="8">
    <source>
        <dbReference type="ARBA" id="ARBA00022842"/>
    </source>
</evidence>
<dbReference type="SMART" id="SM00220">
    <property type="entry name" value="S_TKc"/>
    <property type="match status" value="1"/>
</dbReference>